<accession>A0A839PN08</accession>
<protein>
    <submittedName>
        <fullName evidence="1">Uncharacterized protein</fullName>
    </submittedName>
</protein>
<dbReference type="Proteomes" id="UP000590811">
    <property type="component" value="Unassembled WGS sequence"/>
</dbReference>
<name>A0A839PN08_9MICO</name>
<dbReference type="AlphaFoldDB" id="A0A839PN08"/>
<comment type="caution">
    <text evidence="1">The sequence shown here is derived from an EMBL/GenBank/DDBJ whole genome shotgun (WGS) entry which is preliminary data.</text>
</comment>
<gene>
    <name evidence="1" type="ORF">FHW14_000827</name>
</gene>
<organism evidence="1 2">
    <name type="scientific">Terracoccus luteus</name>
    <dbReference type="NCBI Taxonomy" id="53356"/>
    <lineage>
        <taxon>Bacteria</taxon>
        <taxon>Bacillati</taxon>
        <taxon>Actinomycetota</taxon>
        <taxon>Actinomycetes</taxon>
        <taxon>Micrococcales</taxon>
        <taxon>Intrasporangiaceae</taxon>
        <taxon>Terracoccus</taxon>
    </lineage>
</organism>
<evidence type="ECO:0000313" key="1">
    <source>
        <dbReference type="EMBL" id="MBB2985678.1"/>
    </source>
</evidence>
<sequence length="207" mass="21262">MTGRRLPRPQRSTLGVGALVVAGLSVSQALSTVVPSPTDGGAGKGSQRPFVREATVGQPTSLRTGELLVTDVEGATTVTAPFAQPATTQGVFVVLRFSWTPTHERSTVTTVTLTDARDRTYRVGLVGSGRDGVACLGPPPGVTALCTAAVEVPRDALPGATVRLETNGFDPGWDDVAELALPVDDASAATFGSGRTAAVDSTYRGLT</sequence>
<proteinExistence type="predicted"/>
<dbReference type="RefSeq" id="WP_184508490.1">
    <property type="nucleotide sequence ID" value="NZ_JACHVT010000002.1"/>
</dbReference>
<evidence type="ECO:0000313" key="2">
    <source>
        <dbReference type="Proteomes" id="UP000590811"/>
    </source>
</evidence>
<reference evidence="1 2" key="1">
    <citation type="submission" date="2020-08" db="EMBL/GenBank/DDBJ databases">
        <title>Genomic Encyclopedia of Type Strains, Phase IV (KMG-V): Genome sequencing to study the core and pangenomes of soil and plant-associated prokaryotes.</title>
        <authorList>
            <person name="Whitman W."/>
        </authorList>
    </citation>
    <scope>NUCLEOTIDE SEQUENCE [LARGE SCALE GENOMIC DNA]</scope>
    <source>
        <strain evidence="1 2">B3ACCR2</strain>
    </source>
</reference>
<dbReference type="EMBL" id="JACHVT010000002">
    <property type="protein sequence ID" value="MBB2985678.1"/>
    <property type="molecule type" value="Genomic_DNA"/>
</dbReference>